<comment type="caution">
    <text evidence="2">The sequence shown here is derived from an EMBL/GenBank/DDBJ whole genome shotgun (WGS) entry which is preliminary data.</text>
</comment>
<dbReference type="EMBL" id="LXJU01000008">
    <property type="protein sequence ID" value="OGE53291.1"/>
    <property type="molecule type" value="Genomic_DNA"/>
</dbReference>
<evidence type="ECO:0000256" key="1">
    <source>
        <dbReference type="SAM" id="MobiDB-lite"/>
    </source>
</evidence>
<organism evidence="2 3">
    <name type="scientific">Penicillium arizonense</name>
    <dbReference type="NCBI Taxonomy" id="1835702"/>
    <lineage>
        <taxon>Eukaryota</taxon>
        <taxon>Fungi</taxon>
        <taxon>Dikarya</taxon>
        <taxon>Ascomycota</taxon>
        <taxon>Pezizomycotina</taxon>
        <taxon>Eurotiomycetes</taxon>
        <taxon>Eurotiomycetidae</taxon>
        <taxon>Eurotiales</taxon>
        <taxon>Aspergillaceae</taxon>
        <taxon>Penicillium</taxon>
    </lineage>
</organism>
<accession>A0A1F5LK25</accession>
<reference evidence="2 3" key="1">
    <citation type="journal article" date="2016" name="Sci. Rep.">
        <title>Penicillium arizonense, a new, genome sequenced fungal species, reveals a high chemical diversity in secreted metabolites.</title>
        <authorList>
            <person name="Grijseels S."/>
            <person name="Nielsen J.C."/>
            <person name="Randelovic M."/>
            <person name="Nielsen J."/>
            <person name="Nielsen K.F."/>
            <person name="Workman M."/>
            <person name="Frisvad J.C."/>
        </authorList>
    </citation>
    <scope>NUCLEOTIDE SEQUENCE [LARGE SCALE GENOMIC DNA]</scope>
    <source>
        <strain evidence="2 3">CBS 141311</strain>
    </source>
</reference>
<dbReference type="RefSeq" id="XP_022488730.1">
    <property type="nucleotide sequence ID" value="XM_022631480.1"/>
</dbReference>
<evidence type="ECO:0000313" key="2">
    <source>
        <dbReference type="EMBL" id="OGE53291.1"/>
    </source>
</evidence>
<dbReference type="AlphaFoldDB" id="A0A1F5LK25"/>
<dbReference type="Proteomes" id="UP000177622">
    <property type="component" value="Unassembled WGS sequence"/>
</dbReference>
<feature type="compositionally biased region" description="Polar residues" evidence="1">
    <location>
        <begin position="124"/>
        <end position="134"/>
    </location>
</feature>
<dbReference type="GeneID" id="34576214"/>
<gene>
    <name evidence="2" type="ORF">PENARI_c008G06361</name>
</gene>
<dbReference type="OrthoDB" id="10320195at2759"/>
<feature type="compositionally biased region" description="Basic and acidic residues" evidence="1">
    <location>
        <begin position="136"/>
        <end position="150"/>
    </location>
</feature>
<name>A0A1F5LK25_PENAI</name>
<feature type="region of interest" description="Disordered" evidence="1">
    <location>
        <begin position="74"/>
        <end position="150"/>
    </location>
</feature>
<feature type="compositionally biased region" description="Basic and acidic residues" evidence="1">
    <location>
        <begin position="84"/>
        <end position="98"/>
    </location>
</feature>
<protein>
    <submittedName>
        <fullName evidence="2">Uncharacterized protein</fullName>
    </submittedName>
</protein>
<keyword evidence="3" id="KW-1185">Reference proteome</keyword>
<evidence type="ECO:0000313" key="3">
    <source>
        <dbReference type="Proteomes" id="UP000177622"/>
    </source>
</evidence>
<proteinExistence type="predicted"/>
<sequence>MSEVCILKFQITAFYRKRNGQRHLVTVGSGQGVDLVHGSLSDMNLAAITTGLNANFTTATQAFMTWERTYHRNNPVSGPWQYKAHKDQHGTSNRKDEDSPCEAENTSDHTSVEANPEAAWDQPLSHTNRCNWKGSSDAKDCNQDNAKHEE</sequence>